<dbReference type="AlphaFoldDB" id="A0A8H6Z588"/>
<dbReference type="PANTHER" id="PTHR43157">
    <property type="entry name" value="PHOSPHATIDYLINOSITOL-GLYCAN BIOSYNTHESIS CLASS F PROTEIN-RELATED"/>
    <property type="match status" value="1"/>
</dbReference>
<dbReference type="Pfam" id="PF00106">
    <property type="entry name" value="adh_short"/>
    <property type="match status" value="1"/>
</dbReference>
<name>A0A8H6Z588_9AGAR</name>
<evidence type="ECO:0000256" key="1">
    <source>
        <dbReference type="ARBA" id="ARBA00023002"/>
    </source>
</evidence>
<dbReference type="PANTHER" id="PTHR43157:SF31">
    <property type="entry name" value="PHOSPHATIDYLINOSITOL-GLYCAN BIOSYNTHESIS CLASS F PROTEIN"/>
    <property type="match status" value="1"/>
</dbReference>
<dbReference type="SUPFAM" id="SSF51735">
    <property type="entry name" value="NAD(P)-binding Rossmann-fold domains"/>
    <property type="match status" value="1"/>
</dbReference>
<dbReference type="OrthoDB" id="542013at2759"/>
<dbReference type="Gene3D" id="3.40.50.720">
    <property type="entry name" value="NAD(P)-binding Rossmann-like Domain"/>
    <property type="match status" value="1"/>
</dbReference>
<accession>A0A8H6Z588</accession>
<dbReference type="GO" id="GO:0016491">
    <property type="term" value="F:oxidoreductase activity"/>
    <property type="evidence" value="ECO:0007669"/>
    <property type="project" value="UniProtKB-KW"/>
</dbReference>
<dbReference type="Proteomes" id="UP000620124">
    <property type="component" value="Unassembled WGS sequence"/>
</dbReference>
<evidence type="ECO:0008006" key="4">
    <source>
        <dbReference type="Google" id="ProtNLM"/>
    </source>
</evidence>
<dbReference type="InterPro" id="IPR036291">
    <property type="entry name" value="NAD(P)-bd_dom_sf"/>
</dbReference>
<reference evidence="2" key="1">
    <citation type="submission" date="2020-05" db="EMBL/GenBank/DDBJ databases">
        <title>Mycena genomes resolve the evolution of fungal bioluminescence.</title>
        <authorList>
            <person name="Tsai I.J."/>
        </authorList>
    </citation>
    <scope>NUCLEOTIDE SEQUENCE</scope>
    <source>
        <strain evidence="2">CCC161011</strain>
    </source>
</reference>
<organism evidence="2 3">
    <name type="scientific">Mycena venus</name>
    <dbReference type="NCBI Taxonomy" id="2733690"/>
    <lineage>
        <taxon>Eukaryota</taxon>
        <taxon>Fungi</taxon>
        <taxon>Dikarya</taxon>
        <taxon>Basidiomycota</taxon>
        <taxon>Agaricomycotina</taxon>
        <taxon>Agaricomycetes</taxon>
        <taxon>Agaricomycetidae</taxon>
        <taxon>Agaricales</taxon>
        <taxon>Marasmiineae</taxon>
        <taxon>Mycenaceae</taxon>
        <taxon>Mycena</taxon>
    </lineage>
</organism>
<evidence type="ECO:0000313" key="3">
    <source>
        <dbReference type="Proteomes" id="UP000620124"/>
    </source>
</evidence>
<keyword evidence="1" id="KW-0560">Oxidoreductase</keyword>
<comment type="caution">
    <text evidence="2">The sequence shown here is derived from an EMBL/GenBank/DDBJ whole genome shotgun (WGS) entry which is preliminary data.</text>
</comment>
<protein>
    <recommendedName>
        <fullName evidence="4">NAD(P)-binding protein</fullName>
    </recommendedName>
</protein>
<gene>
    <name evidence="2" type="ORF">MVEN_00279800</name>
</gene>
<keyword evidence="3" id="KW-1185">Reference proteome</keyword>
<sequence length="346" mass="38887">MRRGIWDFIRDQWTPQQPLVKVDLTAKTVIVLGANAGLGFEAAKHFATMNPGRLILACRSQSRGQAALEKLSAATGYTKAELWIVDLADFESVKAFADRFQREGGRLDIFVENAAILMDKYEPSKDGWETAFQVSCLSTPLLAFLLLPTMIKTAREHSTVPRLVVVSSEMHYWASIEKEVRENPDMLKTFGSQEYCTPTRMASRYLLTKLLNVFFVRALNARLANTTPLIVDAVNPGLCHSELTRGLTGIVATLERLFAFFFAYSTEVGSRHLVWAAIAHQEKQEEEKLRGAFIHGCRVTEPSDFVLSEEGRKTEDRLWDELVEILGKVDPRVTKTVEEYLSPVAA</sequence>
<dbReference type="EMBL" id="JACAZI010000002">
    <property type="protein sequence ID" value="KAF7369500.1"/>
    <property type="molecule type" value="Genomic_DNA"/>
</dbReference>
<dbReference type="PRINTS" id="PR00081">
    <property type="entry name" value="GDHRDH"/>
</dbReference>
<proteinExistence type="predicted"/>
<evidence type="ECO:0000313" key="2">
    <source>
        <dbReference type="EMBL" id="KAF7369500.1"/>
    </source>
</evidence>
<dbReference type="InterPro" id="IPR002347">
    <property type="entry name" value="SDR_fam"/>
</dbReference>